<keyword evidence="2" id="KW-0675">Receptor</keyword>
<reference evidence="3" key="1">
    <citation type="journal article" date="2019" name="Int. J. Syst. Evol. Microbiol.">
        <title>The Global Catalogue of Microorganisms (GCM) 10K type strain sequencing project: providing services to taxonomists for standard genome sequencing and annotation.</title>
        <authorList>
            <consortium name="The Broad Institute Genomics Platform"/>
            <consortium name="The Broad Institute Genome Sequencing Center for Infectious Disease"/>
            <person name="Wu L."/>
            <person name="Ma J."/>
        </authorList>
    </citation>
    <scope>NUCLEOTIDE SEQUENCE [LARGE SCALE GENOMIC DNA]</scope>
    <source>
        <strain evidence="3">JCM 17924</strain>
    </source>
</reference>
<evidence type="ECO:0000256" key="1">
    <source>
        <dbReference type="SAM" id="SignalP"/>
    </source>
</evidence>
<organism evidence="2 3">
    <name type="scientific">Hymenobacter koreensis</name>
    <dbReference type="NCBI Taxonomy" id="1084523"/>
    <lineage>
        <taxon>Bacteria</taxon>
        <taxon>Pseudomonadati</taxon>
        <taxon>Bacteroidota</taxon>
        <taxon>Cytophagia</taxon>
        <taxon>Cytophagales</taxon>
        <taxon>Hymenobacteraceae</taxon>
        <taxon>Hymenobacter</taxon>
    </lineage>
</organism>
<sequence length="503" mass="55416">MKRYYFALALLGLASHAFAQSEADALRFSRTQFGGSARTQAIGGATTALGADVGNLSGNPAGLGLFQRSEFTFTPGFGLANTKTSGLGTSVSDERNSLHVANLAVVLANRLPDDDHTSDWRSGALGIGFTRTNDFNTQFRYSGAVDDRASVYQRFREPRIDTTAIFRQYDRDQYYDLDALAYGALITNVRANGEVYIPTALQRAGVITQSGVVTSSGAQTQFDIAYGASYRDKLYLGGALGIVTTRYNETRELTETDADPTTSFNSLTQRDEDQFRGSALNLRIGAIYRLSDWVRLGATVHTPTFGSQTISYTTSLRTTFSPALRLTNNQTTAGENVAIEPGEFSYRLNTPWRASGGVAVVAGKYGFFSGDVEYVDYSSARLQDDPNDDFNDNFDIENQAIEENYRPAVNVRLGAEGRFDVFRVRAGYARYGDPFANSDFDRTQQFFTGGVGLRQKNLFLDLAGVYTKSDRFYQPYTLASDLQPRVQVQNNRFTTTVTLGVQF</sequence>
<dbReference type="SUPFAM" id="SSF56935">
    <property type="entry name" value="Porins"/>
    <property type="match status" value="1"/>
</dbReference>
<proteinExistence type="predicted"/>
<dbReference type="Proteomes" id="UP001500454">
    <property type="component" value="Unassembled WGS sequence"/>
</dbReference>
<keyword evidence="3" id="KW-1185">Reference proteome</keyword>
<feature type="chain" id="PRO_5047124632" evidence="1">
    <location>
        <begin position="20"/>
        <end position="503"/>
    </location>
</feature>
<dbReference type="RefSeq" id="WP_345222993.1">
    <property type="nucleotide sequence ID" value="NZ_BAABHA010000002.1"/>
</dbReference>
<protein>
    <submittedName>
        <fullName evidence="2">Hemin receptor</fullName>
    </submittedName>
</protein>
<evidence type="ECO:0000313" key="3">
    <source>
        <dbReference type="Proteomes" id="UP001500454"/>
    </source>
</evidence>
<accession>A0ABP8IYA6</accession>
<name>A0ABP8IYA6_9BACT</name>
<dbReference type="EMBL" id="BAABHA010000002">
    <property type="protein sequence ID" value="GAA4379159.1"/>
    <property type="molecule type" value="Genomic_DNA"/>
</dbReference>
<gene>
    <name evidence="2" type="ORF">GCM10023186_16420</name>
</gene>
<comment type="caution">
    <text evidence="2">The sequence shown here is derived from an EMBL/GenBank/DDBJ whole genome shotgun (WGS) entry which is preliminary data.</text>
</comment>
<keyword evidence="1" id="KW-0732">Signal</keyword>
<feature type="signal peptide" evidence="1">
    <location>
        <begin position="1"/>
        <end position="19"/>
    </location>
</feature>
<dbReference type="Gene3D" id="2.40.160.60">
    <property type="entry name" value="Outer membrane protein transport protein (OMPP1/FadL/TodX)"/>
    <property type="match status" value="1"/>
</dbReference>
<evidence type="ECO:0000313" key="2">
    <source>
        <dbReference type="EMBL" id="GAA4379159.1"/>
    </source>
</evidence>